<sequence>MHIQESQEELLNQIEELLNNIQKKLSHIGIGKEKTIEWVFRGKVTQIEEELNLNYGDYSIWYDVENNVMNKQMTFPEALLYANRLMNRYSAHKFSAHTKYLNPYDVFNIQNLARQLFT</sequence>
<keyword evidence="2" id="KW-1185">Reference proteome</keyword>
<evidence type="ECO:0000313" key="2">
    <source>
        <dbReference type="Proteomes" id="UP000324513"/>
    </source>
</evidence>
<name>A0ABY3NFJ4_ELIMR</name>
<accession>A0ABY3NFJ4</accession>
<dbReference type="RefSeq" id="WP_065083489.1">
    <property type="nucleotide sequence ID" value="NZ_FLSS01000012.1"/>
</dbReference>
<comment type="caution">
    <text evidence="1">The sequence shown here is derived from an EMBL/GenBank/DDBJ whole genome shotgun (WGS) entry which is preliminary data.</text>
</comment>
<dbReference type="Proteomes" id="UP000324513">
    <property type="component" value="Unassembled WGS sequence"/>
</dbReference>
<protein>
    <submittedName>
        <fullName evidence="1">Uncharacterized protein</fullName>
    </submittedName>
</protein>
<proteinExistence type="predicted"/>
<dbReference type="EMBL" id="VNHK01000006">
    <property type="protein sequence ID" value="TYO91766.1"/>
    <property type="molecule type" value="Genomic_DNA"/>
</dbReference>
<gene>
    <name evidence="1" type="ORF">LX74_02012</name>
</gene>
<reference evidence="1 2" key="1">
    <citation type="submission" date="2019-07" db="EMBL/GenBank/DDBJ databases">
        <title>Genomic Encyclopedia of Archaeal and Bacterial Type Strains, Phase II (KMG-II): from individual species to whole genera.</title>
        <authorList>
            <person name="Goeker M."/>
        </authorList>
    </citation>
    <scope>NUCLEOTIDE SEQUENCE [LARGE SCALE GENOMIC DNA]</scope>
    <source>
        <strain evidence="1 2">DSM 14571</strain>
    </source>
</reference>
<evidence type="ECO:0000313" key="1">
    <source>
        <dbReference type="EMBL" id="TYO91766.1"/>
    </source>
</evidence>
<organism evidence="1 2">
    <name type="scientific">Elizabethkingia miricola</name>
    <name type="common">Chryseobacterium miricola</name>
    <dbReference type="NCBI Taxonomy" id="172045"/>
    <lineage>
        <taxon>Bacteria</taxon>
        <taxon>Pseudomonadati</taxon>
        <taxon>Bacteroidota</taxon>
        <taxon>Flavobacteriia</taxon>
        <taxon>Flavobacteriales</taxon>
        <taxon>Weeksellaceae</taxon>
        <taxon>Elizabethkingia</taxon>
    </lineage>
</organism>